<dbReference type="eggNOG" id="ENOG5032RQU">
    <property type="taxonomic scope" value="Bacteria"/>
</dbReference>
<organism evidence="2 3">
    <name type="scientific">Kitasatospora cheerisanensis KCTC 2395</name>
    <dbReference type="NCBI Taxonomy" id="1348663"/>
    <lineage>
        <taxon>Bacteria</taxon>
        <taxon>Bacillati</taxon>
        <taxon>Actinomycetota</taxon>
        <taxon>Actinomycetes</taxon>
        <taxon>Kitasatosporales</taxon>
        <taxon>Streptomycetaceae</taxon>
        <taxon>Kitasatospora</taxon>
    </lineage>
</organism>
<proteinExistence type="predicted"/>
<dbReference type="PATRIC" id="fig|1348663.4.peg.5236"/>
<dbReference type="Proteomes" id="UP000027178">
    <property type="component" value="Unassembled WGS sequence"/>
</dbReference>
<comment type="caution">
    <text evidence="2">The sequence shown here is derived from an EMBL/GenBank/DDBJ whole genome shotgun (WGS) entry which is preliminary data.</text>
</comment>
<sequence length="577" mass="64214">MSPRGHKAVPPPADFQAAPRTDPTGLRVTVVNNRGLGKVFDFADLKVPRPMQLSLATVYAGQSAGWNSHASANSYWNSLTMFATFLEAQEHPAQDLDELSAPTVDLLRRNFLQAAGTRIDLANLRRLLGRDPRLAGGPVAEVLARPVRRAPSTRTSLEDDEHEQFKNAARAEFRAGLLRIRENTAHLERYRRGELAEGSRDWKIGRVLDHLAATGDVPRTVLPNSAATVTNGRLLGGAHPLRTWGRLFPTRSEIIALAVLMTDQWGWNLSMYHRVPVPVRTPSAGESGVITYQVQVEKHRAREGRWWDTENITDSGAGSDGRLITQALEATAHARALVTRLAPGTDLLMTYRMTHLGRNHNDHDRSQPVGPIGFGITNYGAHAWRKRHGLARSPFQPLRRTTVVEDGRPLQHKQRTHESVYVLPDQRVQKRSRTVIAAGALEALQQARDLTFKGHLANQPDFAHQETVSADCADEKTSPWPAPDGGCGAGFLACLGCENSRVHTGHHSRLAVLHQQLLSLRGVLPGHHWATRWEEFMHRLENLRERVGESTFDHAGQRATERDHMIVDLLLKGELDR</sequence>
<protein>
    <submittedName>
        <fullName evidence="2">Uncharacterized protein</fullName>
    </submittedName>
</protein>
<feature type="region of interest" description="Disordered" evidence="1">
    <location>
        <begin position="1"/>
        <end position="21"/>
    </location>
</feature>
<gene>
    <name evidence="2" type="ORF">KCH_54090</name>
</gene>
<dbReference type="EMBL" id="JNBY01000101">
    <property type="protein sequence ID" value="KDN82805.1"/>
    <property type="molecule type" value="Genomic_DNA"/>
</dbReference>
<keyword evidence="3" id="KW-1185">Reference proteome</keyword>
<dbReference type="RefSeq" id="WP_035866813.1">
    <property type="nucleotide sequence ID" value="NZ_KK853997.1"/>
</dbReference>
<reference evidence="2 3" key="1">
    <citation type="submission" date="2014-05" db="EMBL/GenBank/DDBJ databases">
        <title>Draft Genome Sequence of Kitasatospora cheerisanensis KCTC 2395.</title>
        <authorList>
            <person name="Nam D.H."/>
        </authorList>
    </citation>
    <scope>NUCLEOTIDE SEQUENCE [LARGE SCALE GENOMIC DNA]</scope>
    <source>
        <strain evidence="2 3">KCTC 2395</strain>
    </source>
</reference>
<dbReference type="OrthoDB" id="3353677at2"/>
<evidence type="ECO:0000313" key="3">
    <source>
        <dbReference type="Proteomes" id="UP000027178"/>
    </source>
</evidence>
<evidence type="ECO:0000313" key="2">
    <source>
        <dbReference type="EMBL" id="KDN82805.1"/>
    </source>
</evidence>
<evidence type="ECO:0000256" key="1">
    <source>
        <dbReference type="SAM" id="MobiDB-lite"/>
    </source>
</evidence>
<name>A0A066YY14_9ACTN</name>
<dbReference type="AlphaFoldDB" id="A0A066YY14"/>
<dbReference type="HOGENOM" id="CLU_030567_0_0_11"/>
<accession>A0A066YY14</accession>